<dbReference type="Pfam" id="PF04923">
    <property type="entry name" value="Ninjurin"/>
    <property type="match status" value="1"/>
</dbReference>
<dbReference type="GO" id="GO:0042246">
    <property type="term" value="P:tissue regeneration"/>
    <property type="evidence" value="ECO:0007669"/>
    <property type="project" value="InterPro"/>
</dbReference>
<evidence type="ECO:0000256" key="3">
    <source>
        <dbReference type="ARBA" id="ARBA00022692"/>
    </source>
</evidence>
<evidence type="ECO:0000313" key="8">
    <source>
        <dbReference type="EMBL" id="KAK3101891.1"/>
    </source>
</evidence>
<evidence type="ECO:0000256" key="1">
    <source>
        <dbReference type="ARBA" id="ARBA00004141"/>
    </source>
</evidence>
<protein>
    <submittedName>
        <fullName evidence="8">Uncharacterized protein</fullName>
    </submittedName>
</protein>
<keyword evidence="5 7" id="KW-1133">Transmembrane helix</keyword>
<dbReference type="GO" id="GO:0016020">
    <property type="term" value="C:membrane"/>
    <property type="evidence" value="ECO:0007669"/>
    <property type="project" value="UniProtKB-SubCell"/>
</dbReference>
<dbReference type="Proteomes" id="UP001186944">
    <property type="component" value="Unassembled WGS sequence"/>
</dbReference>
<dbReference type="PANTHER" id="PTHR12316">
    <property type="entry name" value="NINJURIN-RELATED"/>
    <property type="match status" value="1"/>
</dbReference>
<dbReference type="AlphaFoldDB" id="A0AA88YHN9"/>
<dbReference type="EMBL" id="VSWD01000005">
    <property type="protein sequence ID" value="KAK3101891.1"/>
    <property type="molecule type" value="Genomic_DNA"/>
</dbReference>
<sequence>MVIMLGLSIVLQLGVGVILILLGFAEGDIQKDEQSKKMNNVTVGLILAVLVLNVFIGAFGIELT</sequence>
<keyword evidence="6 7" id="KW-0472">Membrane</keyword>
<evidence type="ECO:0000256" key="6">
    <source>
        <dbReference type="ARBA" id="ARBA00023136"/>
    </source>
</evidence>
<keyword evidence="9" id="KW-1185">Reference proteome</keyword>
<name>A0AA88YHN9_PINIB</name>
<comment type="caution">
    <text evidence="8">The sequence shown here is derived from an EMBL/GenBank/DDBJ whole genome shotgun (WGS) entry which is preliminary data.</text>
</comment>
<keyword evidence="4" id="KW-0130">Cell adhesion</keyword>
<comment type="similarity">
    <text evidence="2">Belongs to the ninjurin family.</text>
</comment>
<organism evidence="8 9">
    <name type="scientific">Pinctada imbricata</name>
    <name type="common">Atlantic pearl-oyster</name>
    <name type="synonym">Pinctada martensii</name>
    <dbReference type="NCBI Taxonomy" id="66713"/>
    <lineage>
        <taxon>Eukaryota</taxon>
        <taxon>Metazoa</taxon>
        <taxon>Spiralia</taxon>
        <taxon>Lophotrochozoa</taxon>
        <taxon>Mollusca</taxon>
        <taxon>Bivalvia</taxon>
        <taxon>Autobranchia</taxon>
        <taxon>Pteriomorphia</taxon>
        <taxon>Pterioida</taxon>
        <taxon>Pterioidea</taxon>
        <taxon>Pteriidae</taxon>
        <taxon>Pinctada</taxon>
    </lineage>
</organism>
<feature type="transmembrane region" description="Helical" evidence="7">
    <location>
        <begin position="43"/>
        <end position="61"/>
    </location>
</feature>
<evidence type="ECO:0000256" key="5">
    <source>
        <dbReference type="ARBA" id="ARBA00022989"/>
    </source>
</evidence>
<proteinExistence type="inferred from homology"/>
<dbReference type="InterPro" id="IPR007007">
    <property type="entry name" value="Ninjurin"/>
</dbReference>
<evidence type="ECO:0000256" key="2">
    <source>
        <dbReference type="ARBA" id="ARBA00008141"/>
    </source>
</evidence>
<evidence type="ECO:0000256" key="4">
    <source>
        <dbReference type="ARBA" id="ARBA00022889"/>
    </source>
</evidence>
<reference evidence="8" key="1">
    <citation type="submission" date="2019-08" db="EMBL/GenBank/DDBJ databases">
        <title>The improved chromosome-level genome for the pearl oyster Pinctada fucata martensii using PacBio sequencing and Hi-C.</title>
        <authorList>
            <person name="Zheng Z."/>
        </authorList>
    </citation>
    <scope>NUCLEOTIDE SEQUENCE</scope>
    <source>
        <strain evidence="8">ZZ-2019</strain>
        <tissue evidence="8">Adductor muscle</tissue>
    </source>
</reference>
<evidence type="ECO:0000256" key="7">
    <source>
        <dbReference type="SAM" id="Phobius"/>
    </source>
</evidence>
<dbReference type="GO" id="GO:0007155">
    <property type="term" value="P:cell adhesion"/>
    <property type="evidence" value="ECO:0007669"/>
    <property type="project" value="UniProtKB-KW"/>
</dbReference>
<gene>
    <name evidence="8" type="ORF">FSP39_007101</name>
</gene>
<dbReference type="PANTHER" id="PTHR12316:SF17">
    <property type="entry name" value="NINJURIN C, ISOFORM D"/>
    <property type="match status" value="1"/>
</dbReference>
<accession>A0AA88YHN9</accession>
<keyword evidence="3 7" id="KW-0812">Transmembrane</keyword>
<comment type="subcellular location">
    <subcellularLocation>
        <location evidence="1">Membrane</location>
        <topology evidence="1">Multi-pass membrane protein</topology>
    </subcellularLocation>
</comment>
<evidence type="ECO:0000313" key="9">
    <source>
        <dbReference type="Proteomes" id="UP001186944"/>
    </source>
</evidence>